<reference evidence="2" key="1">
    <citation type="journal article" date="2014" name="Front. Microbiol.">
        <title>High frequency of phylogenetically diverse reductive dehalogenase-homologous genes in deep subseafloor sedimentary metagenomes.</title>
        <authorList>
            <person name="Kawai M."/>
            <person name="Futagami T."/>
            <person name="Toyoda A."/>
            <person name="Takaki Y."/>
            <person name="Nishi S."/>
            <person name="Hori S."/>
            <person name="Arai W."/>
            <person name="Tsubouchi T."/>
            <person name="Morono Y."/>
            <person name="Uchiyama I."/>
            <person name="Ito T."/>
            <person name="Fujiyama A."/>
            <person name="Inagaki F."/>
            <person name="Takami H."/>
        </authorList>
    </citation>
    <scope>NUCLEOTIDE SEQUENCE</scope>
    <source>
        <strain evidence="2">Expedition CK06-06</strain>
    </source>
</reference>
<comment type="caution">
    <text evidence="2">The sequence shown here is derived from an EMBL/GenBank/DDBJ whole genome shotgun (WGS) entry which is preliminary data.</text>
</comment>
<feature type="compositionally biased region" description="Basic and acidic residues" evidence="1">
    <location>
        <begin position="51"/>
        <end position="60"/>
    </location>
</feature>
<dbReference type="InterPro" id="IPR029058">
    <property type="entry name" value="AB_hydrolase_fold"/>
</dbReference>
<name>X1GRA5_9ZZZZ</name>
<dbReference type="Gene3D" id="3.40.50.1820">
    <property type="entry name" value="alpha/beta hydrolase"/>
    <property type="match status" value="1"/>
</dbReference>
<proteinExistence type="predicted"/>
<evidence type="ECO:0000313" key="2">
    <source>
        <dbReference type="EMBL" id="GAH44139.1"/>
    </source>
</evidence>
<sequence length="72" mass="8060">MKTTQIGKKVTTTAVWEQQNRSELLNLFRSEVYGFAPPKPDNLAFRVVESDPQGHGRKGYDQACGHKLSTPV</sequence>
<feature type="region of interest" description="Disordered" evidence="1">
    <location>
        <begin position="51"/>
        <end position="72"/>
    </location>
</feature>
<accession>X1GRA5</accession>
<evidence type="ECO:0000256" key="1">
    <source>
        <dbReference type="SAM" id="MobiDB-lite"/>
    </source>
</evidence>
<organism evidence="2">
    <name type="scientific">marine sediment metagenome</name>
    <dbReference type="NCBI Taxonomy" id="412755"/>
    <lineage>
        <taxon>unclassified sequences</taxon>
        <taxon>metagenomes</taxon>
        <taxon>ecological metagenomes</taxon>
    </lineage>
</organism>
<gene>
    <name evidence="2" type="ORF">S03H2_14453</name>
</gene>
<dbReference type="AlphaFoldDB" id="X1GRA5"/>
<protein>
    <submittedName>
        <fullName evidence="2">Uncharacterized protein</fullName>
    </submittedName>
</protein>
<dbReference type="EMBL" id="BARU01007335">
    <property type="protein sequence ID" value="GAH44139.1"/>
    <property type="molecule type" value="Genomic_DNA"/>
</dbReference>